<feature type="region of interest" description="Disordered" evidence="4">
    <location>
        <begin position="536"/>
        <end position="572"/>
    </location>
</feature>
<feature type="compositionally biased region" description="Basic and acidic residues" evidence="4">
    <location>
        <begin position="538"/>
        <end position="560"/>
    </location>
</feature>
<dbReference type="PANTHER" id="PTHR13471:SF0">
    <property type="entry name" value="NUCLEAR EXOSOME REGULATOR NRDE2"/>
    <property type="match status" value="1"/>
</dbReference>
<dbReference type="PANTHER" id="PTHR13471">
    <property type="entry name" value="TETRATRICOPEPTIDE-LIKE HELICAL"/>
    <property type="match status" value="1"/>
</dbReference>
<dbReference type="GO" id="GO:1902369">
    <property type="term" value="P:negative regulation of RNA catabolic process"/>
    <property type="evidence" value="ECO:0000318"/>
    <property type="project" value="GO_Central"/>
</dbReference>
<dbReference type="InterPro" id="IPR013633">
    <property type="entry name" value="NRDE-2"/>
</dbReference>
<feature type="compositionally biased region" description="Acidic residues" evidence="4">
    <location>
        <begin position="561"/>
        <end position="572"/>
    </location>
</feature>
<dbReference type="OrthoDB" id="297219at2759"/>
<evidence type="ECO:0000256" key="3">
    <source>
        <dbReference type="ARBA" id="ARBA00023242"/>
    </source>
</evidence>
<evidence type="ECO:0000313" key="6">
    <source>
        <dbReference type="Proteomes" id="UP000036987"/>
    </source>
</evidence>
<dbReference type="GO" id="GO:0005634">
    <property type="term" value="C:nucleus"/>
    <property type="evidence" value="ECO:0007669"/>
    <property type="project" value="UniProtKB-SubCell"/>
</dbReference>
<evidence type="ECO:0008006" key="7">
    <source>
        <dbReference type="Google" id="ProtNLM"/>
    </source>
</evidence>
<gene>
    <name evidence="5" type="ORF">ZOSMA_20G00900</name>
</gene>
<keyword evidence="3" id="KW-0539">Nucleus</keyword>
<feature type="region of interest" description="Disordered" evidence="4">
    <location>
        <begin position="63"/>
        <end position="136"/>
    </location>
</feature>
<comment type="similarity">
    <text evidence="2">Belongs to the NRDE2 family.</text>
</comment>
<evidence type="ECO:0000256" key="4">
    <source>
        <dbReference type="SAM" id="MobiDB-lite"/>
    </source>
</evidence>
<organism evidence="5 6">
    <name type="scientific">Zostera marina</name>
    <name type="common">Eelgrass</name>
    <dbReference type="NCBI Taxonomy" id="29655"/>
    <lineage>
        <taxon>Eukaryota</taxon>
        <taxon>Viridiplantae</taxon>
        <taxon>Streptophyta</taxon>
        <taxon>Embryophyta</taxon>
        <taxon>Tracheophyta</taxon>
        <taxon>Spermatophyta</taxon>
        <taxon>Magnoliopsida</taxon>
        <taxon>Liliopsida</taxon>
        <taxon>Zosteraceae</taxon>
        <taxon>Zostera</taxon>
    </lineage>
</organism>
<dbReference type="Proteomes" id="UP000036987">
    <property type="component" value="Unassembled WGS sequence"/>
</dbReference>
<dbReference type="Gene3D" id="1.25.40.10">
    <property type="entry name" value="Tetratricopeptide repeat domain"/>
    <property type="match status" value="2"/>
</dbReference>
<accession>A0A0K9PN27</accession>
<evidence type="ECO:0000313" key="5">
    <source>
        <dbReference type="EMBL" id="KMZ69612.1"/>
    </source>
</evidence>
<feature type="region of interest" description="Disordered" evidence="4">
    <location>
        <begin position="1"/>
        <end position="22"/>
    </location>
</feature>
<dbReference type="OMA" id="MRDKELH"/>
<dbReference type="SMART" id="SM00386">
    <property type="entry name" value="HAT"/>
    <property type="match status" value="4"/>
</dbReference>
<reference evidence="6" key="1">
    <citation type="journal article" date="2016" name="Nature">
        <title>The genome of the seagrass Zostera marina reveals angiosperm adaptation to the sea.</title>
        <authorList>
            <person name="Olsen J.L."/>
            <person name="Rouze P."/>
            <person name="Verhelst B."/>
            <person name="Lin Y.-C."/>
            <person name="Bayer T."/>
            <person name="Collen J."/>
            <person name="Dattolo E."/>
            <person name="De Paoli E."/>
            <person name="Dittami S."/>
            <person name="Maumus F."/>
            <person name="Michel G."/>
            <person name="Kersting A."/>
            <person name="Lauritano C."/>
            <person name="Lohaus R."/>
            <person name="Toepel M."/>
            <person name="Tonon T."/>
            <person name="Vanneste K."/>
            <person name="Amirebrahimi M."/>
            <person name="Brakel J."/>
            <person name="Bostroem C."/>
            <person name="Chovatia M."/>
            <person name="Grimwood J."/>
            <person name="Jenkins J.W."/>
            <person name="Jueterbock A."/>
            <person name="Mraz A."/>
            <person name="Stam W.T."/>
            <person name="Tice H."/>
            <person name="Bornberg-Bauer E."/>
            <person name="Green P.J."/>
            <person name="Pearson G.A."/>
            <person name="Procaccini G."/>
            <person name="Duarte C.M."/>
            <person name="Schmutz J."/>
            <person name="Reusch T.B.H."/>
            <person name="Van de Peer Y."/>
        </authorList>
    </citation>
    <scope>NUCLEOTIDE SEQUENCE [LARGE SCALE GENOMIC DNA]</scope>
    <source>
        <strain evidence="6">cv. Finnish</strain>
    </source>
</reference>
<protein>
    <recommendedName>
        <fullName evidence="7">Protein NRDE2 homolog</fullName>
    </recommendedName>
</protein>
<dbReference type="EMBL" id="LFYR01000757">
    <property type="protein sequence ID" value="KMZ69612.1"/>
    <property type="molecule type" value="Genomic_DNA"/>
</dbReference>
<dbReference type="InterPro" id="IPR003107">
    <property type="entry name" value="HAT"/>
</dbReference>
<feature type="compositionally biased region" description="Low complexity" evidence="4">
    <location>
        <begin position="12"/>
        <end position="22"/>
    </location>
</feature>
<comment type="caution">
    <text evidence="5">The sequence shown here is derived from an EMBL/GenBank/DDBJ whole genome shotgun (WGS) entry which is preliminary data.</text>
</comment>
<dbReference type="Pfam" id="PF08424">
    <property type="entry name" value="NRDE-2"/>
    <property type="match status" value="1"/>
</dbReference>
<feature type="compositionally biased region" description="Basic residues" evidence="4">
    <location>
        <begin position="109"/>
        <end position="124"/>
    </location>
</feature>
<dbReference type="STRING" id="29655.A0A0K9PN27"/>
<comment type="subcellular location">
    <subcellularLocation>
        <location evidence="1">Nucleus</location>
    </subcellularLocation>
</comment>
<dbReference type="GO" id="GO:0031048">
    <property type="term" value="P:regulatory ncRNA-mediated heterochromatin formation"/>
    <property type="evidence" value="ECO:0000318"/>
    <property type="project" value="GO_Central"/>
</dbReference>
<dbReference type="InterPro" id="IPR011990">
    <property type="entry name" value="TPR-like_helical_dom_sf"/>
</dbReference>
<dbReference type="GO" id="GO:0006396">
    <property type="term" value="P:RNA processing"/>
    <property type="evidence" value="ECO:0007669"/>
    <property type="project" value="InterPro"/>
</dbReference>
<dbReference type="AlphaFoldDB" id="A0A0K9PN27"/>
<sequence length="1143" mass="131254">MDAGEKEKAIQPSKPSSLFPLFSATTVDTVTTTVTDTDTAAGDPQWLRNISFSTAFPLPSSSAPFVGDVFKPEDANSDDEGERTSSKQRNLYDLVASSSPLSSSGEERKRRKKKRERRRMKKRRKEEDEVGPKRSGVGARFWMGAKTEPEKEYYFDVRGDGDNLAFGSLYRMDVARYDYHTFNEFSGLEGNFYRQKSQDSLLEVDGDLLDSNLRIGGRYWSARYSTKERNKNFKHVKIVGKKGLLCQEAFIPMNTEDSNTPLGKDDAEESWEDELIKKTREFNKMSREFPHDEKVWMAFADFQDKIASTQPQKAARLQTLEKKISILEKAVDLNPESEELPLYLLKAYERRDSSDVLLGRWEKVLMQHFDSCTLWKEFLLIGKCDFSKFKVSDMRRRYAHAIQALSSACSRLYMQDSKKINSHSSEAALIQLELGLVDIFLSLCRFEWQSGFQELSTGLFQAEIEYSLFCPSLHLSVQSKQRLFEHFWNSTAKRIGEDGSLGWSAWIEEEESRNSIIKENSEPEIEIGGWTGWCDPFSKNEETEDHEKTDKDNVGHGNVEEDHETEGSQEEDDIEALLRKLGINVDAKPQNEVKDTMTWNRWSVEESSRDSKQWMPVRENFDDREASEELSRAVLIEDVREYLFSLHTEEARFCLVLRFIDFFGGKVSQWTCTNSASWSENNLNLDVVPGFILESLHGIFELVNGSQSCPNNLTLGDLVDGSNDIERFEMNRFLQNSLLLCLNVFPRNYQLEEALLFSEELLVSGVNSPTISSTPPQVLAKSLLKKDRQDLLLSGLYARREAAHGNIGRARKIFDMTLSSIDSLPRDVRENRPLLYLWYAEMEMENGDALRSSEHAIHILSFLGSGEEYSPYNGEVVSLRLLKAHNGFKEQIRHIRSAWAHGCLTDKSVALLCAASLFEIMTAGWSSAIEVIDDTFSMFLPERRTQCSQLEFLCVWCVSLLQRQNKELTLSVVWGKIMQYLQTYPYNPKIISSVIEVGSLHTVPQKIRCVLDEYSQRKPSIFLLLFALSYELGRSCSHHRIRGLFEKALTNDKLHKSVILWRSYLAFEIQVAYNSFAAKRVFFRAIHSCPWSKKLWLDGFKKLSSILTPSELSDLHEVMHEKELHLRTDIYEILLQDEFDPGI</sequence>
<keyword evidence="6" id="KW-1185">Reference proteome</keyword>
<proteinExistence type="inferred from homology"/>
<evidence type="ECO:0000256" key="1">
    <source>
        <dbReference type="ARBA" id="ARBA00004123"/>
    </source>
</evidence>
<name>A0A0K9PN27_ZOSMR</name>
<evidence type="ECO:0000256" key="2">
    <source>
        <dbReference type="ARBA" id="ARBA00009265"/>
    </source>
</evidence>